<feature type="compositionally biased region" description="Polar residues" evidence="1">
    <location>
        <begin position="1"/>
        <end position="16"/>
    </location>
</feature>
<reference evidence="2 3" key="1">
    <citation type="submission" date="2021-06" db="EMBL/GenBank/DDBJ databases">
        <title>Caerostris darwini draft genome.</title>
        <authorList>
            <person name="Kono N."/>
            <person name="Arakawa K."/>
        </authorList>
    </citation>
    <scope>NUCLEOTIDE SEQUENCE [LARGE SCALE GENOMIC DNA]</scope>
</reference>
<organism evidence="2 3">
    <name type="scientific">Caerostris darwini</name>
    <dbReference type="NCBI Taxonomy" id="1538125"/>
    <lineage>
        <taxon>Eukaryota</taxon>
        <taxon>Metazoa</taxon>
        <taxon>Ecdysozoa</taxon>
        <taxon>Arthropoda</taxon>
        <taxon>Chelicerata</taxon>
        <taxon>Arachnida</taxon>
        <taxon>Araneae</taxon>
        <taxon>Araneomorphae</taxon>
        <taxon>Entelegynae</taxon>
        <taxon>Araneoidea</taxon>
        <taxon>Araneidae</taxon>
        <taxon>Caerostris</taxon>
    </lineage>
</organism>
<keyword evidence="3" id="KW-1185">Reference proteome</keyword>
<dbReference type="Proteomes" id="UP001054837">
    <property type="component" value="Unassembled WGS sequence"/>
</dbReference>
<proteinExistence type="predicted"/>
<accession>A0AAV4T0L4</accession>
<gene>
    <name evidence="2" type="ORF">CDAR_93612</name>
</gene>
<evidence type="ECO:0000313" key="3">
    <source>
        <dbReference type="Proteomes" id="UP001054837"/>
    </source>
</evidence>
<protein>
    <submittedName>
        <fullName evidence="2">Uncharacterized protein</fullName>
    </submittedName>
</protein>
<sequence length="200" mass="22104">MVDGMDTSSADGQSPFQGPLTPDDPASLQSSEHICKRLQQMANEKAAAEKSLTLHLTYLNDPDIQADPVVLQSIENIVRRTSSTADFIDDHVRLLGSCPVLNCNVHYSNFSSNVNLNSTNLSNSKRASDCVNDGFQYPTKRNTVKPVILNSTTIPISQNKFSNLQNIPSDDDNITPIITKIPPVMVRQKDDLKKTIKTYK</sequence>
<dbReference type="EMBL" id="BPLQ01008745">
    <property type="protein sequence ID" value="GIY39157.1"/>
    <property type="molecule type" value="Genomic_DNA"/>
</dbReference>
<dbReference type="AlphaFoldDB" id="A0AAV4T0L4"/>
<feature type="region of interest" description="Disordered" evidence="1">
    <location>
        <begin position="1"/>
        <end position="30"/>
    </location>
</feature>
<evidence type="ECO:0000313" key="2">
    <source>
        <dbReference type="EMBL" id="GIY39157.1"/>
    </source>
</evidence>
<evidence type="ECO:0000256" key="1">
    <source>
        <dbReference type="SAM" id="MobiDB-lite"/>
    </source>
</evidence>
<name>A0AAV4T0L4_9ARAC</name>
<comment type="caution">
    <text evidence="2">The sequence shown here is derived from an EMBL/GenBank/DDBJ whole genome shotgun (WGS) entry which is preliminary data.</text>
</comment>